<protein>
    <recommendedName>
        <fullName evidence="4">Lipoprotein</fullName>
    </recommendedName>
</protein>
<dbReference type="RefSeq" id="WP_146151285.1">
    <property type="nucleotide sequence ID" value="NZ_PYAW01000002.1"/>
</dbReference>
<feature type="region of interest" description="Disordered" evidence="1">
    <location>
        <begin position="34"/>
        <end position="60"/>
    </location>
</feature>
<dbReference type="EMBL" id="PYAW01000002">
    <property type="protein sequence ID" value="PSL48246.1"/>
    <property type="molecule type" value="Genomic_DNA"/>
</dbReference>
<proteinExistence type="predicted"/>
<dbReference type="Proteomes" id="UP000240971">
    <property type="component" value="Unassembled WGS sequence"/>
</dbReference>
<evidence type="ECO:0008006" key="4">
    <source>
        <dbReference type="Google" id="ProtNLM"/>
    </source>
</evidence>
<evidence type="ECO:0000313" key="3">
    <source>
        <dbReference type="Proteomes" id="UP000240971"/>
    </source>
</evidence>
<gene>
    <name evidence="2" type="ORF">CLV51_1021111</name>
</gene>
<dbReference type="AlphaFoldDB" id="A0A2P8HPW5"/>
<evidence type="ECO:0000313" key="2">
    <source>
        <dbReference type="EMBL" id="PSL48246.1"/>
    </source>
</evidence>
<dbReference type="PROSITE" id="PS51257">
    <property type="entry name" value="PROKAR_LIPOPROTEIN"/>
    <property type="match status" value="1"/>
</dbReference>
<comment type="caution">
    <text evidence="2">The sequence shown here is derived from an EMBL/GenBank/DDBJ whole genome shotgun (WGS) entry which is preliminary data.</text>
</comment>
<name>A0A2P8HPW5_CHINA</name>
<reference evidence="2 3" key="1">
    <citation type="submission" date="2018-03" db="EMBL/GenBank/DDBJ databases">
        <title>Genomic Encyclopedia of Archaeal and Bacterial Type Strains, Phase II (KMG-II): from individual species to whole genera.</title>
        <authorList>
            <person name="Goeker M."/>
        </authorList>
    </citation>
    <scope>NUCLEOTIDE SEQUENCE [LARGE SCALE GENOMIC DNA]</scope>
    <source>
        <strain evidence="2 3">DSM 24859</strain>
    </source>
</reference>
<keyword evidence="3" id="KW-1185">Reference proteome</keyword>
<organism evidence="2 3">
    <name type="scientific">Chitinophaga niastensis</name>
    <dbReference type="NCBI Taxonomy" id="536980"/>
    <lineage>
        <taxon>Bacteria</taxon>
        <taxon>Pseudomonadati</taxon>
        <taxon>Bacteroidota</taxon>
        <taxon>Chitinophagia</taxon>
        <taxon>Chitinophagales</taxon>
        <taxon>Chitinophagaceae</taxon>
        <taxon>Chitinophaga</taxon>
    </lineage>
</organism>
<dbReference type="OrthoDB" id="885909at2"/>
<evidence type="ECO:0000256" key="1">
    <source>
        <dbReference type="SAM" id="MobiDB-lite"/>
    </source>
</evidence>
<accession>A0A2P8HPW5</accession>
<sequence length="172" mass="19251">MPNKLLSMMPMKKHLLLPVVFFAFTACHESKAPIENSTATAPPPQETPAKQDAVANATESKSQISTPCAIFYSPDSIQLAKLKKDNGEEAFYTIADDYQNYMTDARIFLEGKGVKILEPTGGKISFLSKSGSKTTLNLSDIKYSWEVWLFDGNALHKADVTDFEDEYHRYMK</sequence>